<accession>A0A2A7U494</accession>
<dbReference type="OrthoDB" id="6505788at2"/>
<gene>
    <name evidence="1" type="ORF">CRM76_14840</name>
</gene>
<comment type="caution">
    <text evidence="1">The sequence shown here is derived from an EMBL/GenBank/DDBJ whole genome shotgun (WGS) entry which is preliminary data.</text>
</comment>
<dbReference type="Proteomes" id="UP000219788">
    <property type="component" value="Unassembled WGS sequence"/>
</dbReference>
<sequence length="92" mass="10696">MQVLQNQEGFYQWFTQTFLFDEAIMAEGWVSEDEMRALAKTMAPQYYPCLATMYPGSPHADSPQAVYFYREQLLLWLAQFIPCQTLADEARG</sequence>
<evidence type="ECO:0000313" key="2">
    <source>
        <dbReference type="Proteomes" id="UP000219788"/>
    </source>
</evidence>
<proteinExistence type="predicted"/>
<dbReference type="AlphaFoldDB" id="A0A2A7U494"/>
<protein>
    <submittedName>
        <fullName evidence="1">Uncharacterized protein</fullName>
    </submittedName>
</protein>
<dbReference type="EMBL" id="PDDV01000013">
    <property type="protein sequence ID" value="PEH73117.1"/>
    <property type="molecule type" value="Genomic_DNA"/>
</dbReference>
<name>A0A2A7U494_EDWTA</name>
<reference evidence="2" key="1">
    <citation type="submission" date="2017-09" db="EMBL/GenBank/DDBJ databases">
        <title>FDA dAtabase for Regulatory Grade micrObial Sequences (FDA-ARGOS): Supporting development and validation of Infectious Disease Dx tests.</title>
        <authorList>
            <person name="Goldberg B."/>
            <person name="Campos J."/>
            <person name="Tallon L."/>
            <person name="Sadzewicz L."/>
            <person name="Ott S."/>
            <person name="Zhao X."/>
            <person name="Nagaraj S."/>
            <person name="Vavikolanu K."/>
            <person name="Aluvathingal J."/>
            <person name="Nadendla S."/>
            <person name="Geyer C."/>
            <person name="Sichtig H."/>
        </authorList>
    </citation>
    <scope>NUCLEOTIDE SEQUENCE [LARGE SCALE GENOMIC DNA]</scope>
    <source>
        <strain evidence="2">FDAARGOS_370</strain>
    </source>
</reference>
<evidence type="ECO:0000313" key="1">
    <source>
        <dbReference type="EMBL" id="PEH73117.1"/>
    </source>
</evidence>
<dbReference type="GeneID" id="93123691"/>
<organism evidence="1 2">
    <name type="scientific">Edwardsiella tarda</name>
    <dbReference type="NCBI Taxonomy" id="636"/>
    <lineage>
        <taxon>Bacteria</taxon>
        <taxon>Pseudomonadati</taxon>
        <taxon>Pseudomonadota</taxon>
        <taxon>Gammaproteobacteria</taxon>
        <taxon>Enterobacterales</taxon>
        <taxon>Hafniaceae</taxon>
        <taxon>Edwardsiella</taxon>
    </lineage>
</organism>
<dbReference type="RefSeq" id="WP_005284531.1">
    <property type="nucleotide sequence ID" value="NZ_CABKPF010000083.1"/>
</dbReference>